<name>Q10I55_ORYSJ</name>
<accession>Q10I55</accession>
<dbReference type="AlphaFoldDB" id="Q10I55"/>
<reference evidence="3" key="2">
    <citation type="journal article" date="2008" name="Nucleic Acids Res.">
        <title>The rice annotation project database (RAP-DB): 2008 update.</title>
        <authorList>
            <consortium name="The rice annotation project (RAP)"/>
        </authorList>
    </citation>
    <scope>GENOME REANNOTATION</scope>
    <source>
        <strain evidence="3">cv. Nipponbare</strain>
    </source>
</reference>
<dbReference type="GO" id="GO:0003964">
    <property type="term" value="F:RNA-directed DNA polymerase activity"/>
    <property type="evidence" value="ECO:0007669"/>
    <property type="project" value="UniProtKB-KW"/>
</dbReference>
<dbReference type="PANTHER" id="PTHR11439:SF463">
    <property type="entry name" value="REVERSE TRANSCRIPTASE TY1_COPIA-TYPE DOMAIN-CONTAINING PROTEIN"/>
    <property type="match status" value="1"/>
</dbReference>
<evidence type="ECO:0000313" key="3">
    <source>
        <dbReference type="Proteomes" id="UP000000763"/>
    </source>
</evidence>
<organism evidence="2 3">
    <name type="scientific">Oryza sativa subsp. japonica</name>
    <name type="common">Rice</name>
    <dbReference type="NCBI Taxonomy" id="39947"/>
    <lineage>
        <taxon>Eukaryota</taxon>
        <taxon>Viridiplantae</taxon>
        <taxon>Streptophyta</taxon>
        <taxon>Embryophyta</taxon>
        <taxon>Tracheophyta</taxon>
        <taxon>Spermatophyta</taxon>
        <taxon>Magnoliopsida</taxon>
        <taxon>Liliopsida</taxon>
        <taxon>Poales</taxon>
        <taxon>Poaceae</taxon>
        <taxon>BOP clade</taxon>
        <taxon>Oryzoideae</taxon>
        <taxon>Oryzeae</taxon>
        <taxon>Oryzinae</taxon>
        <taxon>Oryza</taxon>
        <taxon>Oryza sativa</taxon>
    </lineage>
</organism>
<dbReference type="Pfam" id="PF07727">
    <property type="entry name" value="RVT_2"/>
    <property type="match status" value="1"/>
</dbReference>
<proteinExistence type="predicted"/>
<dbReference type="InterPro" id="IPR013103">
    <property type="entry name" value="RVT_2"/>
</dbReference>
<protein>
    <submittedName>
        <fullName evidence="2">Reverse transcriptase (RNA-dependent DNA polymerase), putative</fullName>
    </submittedName>
</protein>
<evidence type="ECO:0000259" key="1">
    <source>
        <dbReference type="Pfam" id="PF07727"/>
    </source>
</evidence>
<dbReference type="SUPFAM" id="SSF56672">
    <property type="entry name" value="DNA/RNA polymerases"/>
    <property type="match status" value="1"/>
</dbReference>
<feature type="domain" description="Reverse transcriptase Ty1/copia-type" evidence="1">
    <location>
        <begin position="71"/>
        <end position="178"/>
    </location>
</feature>
<dbReference type="PANTHER" id="PTHR11439">
    <property type="entry name" value="GAG-POL-RELATED RETROTRANSPOSON"/>
    <property type="match status" value="1"/>
</dbReference>
<keyword evidence="2" id="KW-0695">RNA-directed DNA polymerase</keyword>
<dbReference type="InterPro" id="IPR043502">
    <property type="entry name" value="DNA/RNA_pol_sf"/>
</dbReference>
<reference evidence="3" key="1">
    <citation type="journal article" date="2005" name="Nature">
        <title>The map-based sequence of the rice genome.</title>
        <authorList>
            <consortium name="International rice genome sequencing project (IRGSP)"/>
            <person name="Matsumoto T."/>
            <person name="Wu J."/>
            <person name="Kanamori H."/>
            <person name="Katayose Y."/>
            <person name="Fujisawa M."/>
            <person name="Namiki N."/>
            <person name="Mizuno H."/>
            <person name="Yamamoto K."/>
            <person name="Antonio B.A."/>
            <person name="Baba T."/>
            <person name="Sakata K."/>
            <person name="Nagamura Y."/>
            <person name="Aoki H."/>
            <person name="Arikawa K."/>
            <person name="Arita K."/>
            <person name="Bito T."/>
            <person name="Chiden Y."/>
            <person name="Fujitsuka N."/>
            <person name="Fukunaka R."/>
            <person name="Hamada M."/>
            <person name="Harada C."/>
            <person name="Hayashi A."/>
            <person name="Hijishita S."/>
            <person name="Honda M."/>
            <person name="Hosokawa S."/>
            <person name="Ichikawa Y."/>
            <person name="Idonuma A."/>
            <person name="Iijima M."/>
            <person name="Ikeda M."/>
            <person name="Ikeno M."/>
            <person name="Ito K."/>
            <person name="Ito S."/>
            <person name="Ito T."/>
            <person name="Ito Y."/>
            <person name="Ito Y."/>
            <person name="Iwabuchi A."/>
            <person name="Kamiya K."/>
            <person name="Karasawa W."/>
            <person name="Kurita K."/>
            <person name="Katagiri S."/>
            <person name="Kikuta A."/>
            <person name="Kobayashi H."/>
            <person name="Kobayashi N."/>
            <person name="Machita K."/>
            <person name="Maehara T."/>
            <person name="Masukawa M."/>
            <person name="Mizubayashi T."/>
            <person name="Mukai Y."/>
            <person name="Nagasaki H."/>
            <person name="Nagata Y."/>
            <person name="Naito S."/>
            <person name="Nakashima M."/>
            <person name="Nakama Y."/>
            <person name="Nakamichi Y."/>
            <person name="Nakamura M."/>
            <person name="Meguro A."/>
            <person name="Negishi M."/>
            <person name="Ohta I."/>
            <person name="Ohta T."/>
            <person name="Okamoto M."/>
            <person name="Ono N."/>
            <person name="Saji S."/>
            <person name="Sakaguchi M."/>
            <person name="Sakai K."/>
            <person name="Shibata M."/>
            <person name="Shimokawa T."/>
            <person name="Song J."/>
            <person name="Takazaki Y."/>
            <person name="Terasawa K."/>
            <person name="Tsugane M."/>
            <person name="Tsuji K."/>
            <person name="Ueda S."/>
            <person name="Waki K."/>
            <person name="Yamagata H."/>
            <person name="Yamamoto M."/>
            <person name="Yamamoto S."/>
            <person name="Yamane H."/>
            <person name="Yoshiki S."/>
            <person name="Yoshihara R."/>
            <person name="Yukawa K."/>
            <person name="Zhong H."/>
            <person name="Yano M."/>
            <person name="Yuan Q."/>
            <person name="Ouyang S."/>
            <person name="Liu J."/>
            <person name="Jones K.M."/>
            <person name="Gansberger K."/>
            <person name="Moffat K."/>
            <person name="Hill J."/>
            <person name="Bera J."/>
            <person name="Fadrosh D."/>
            <person name="Jin S."/>
            <person name="Johri S."/>
            <person name="Kim M."/>
            <person name="Overton L."/>
            <person name="Reardon M."/>
            <person name="Tsitrin T."/>
            <person name="Vuong H."/>
            <person name="Weaver B."/>
            <person name="Ciecko A."/>
            <person name="Tallon L."/>
            <person name="Jackson J."/>
            <person name="Pai G."/>
            <person name="Aken S.V."/>
            <person name="Utterback T."/>
            <person name="Reidmuller S."/>
            <person name="Feldblyum T."/>
            <person name="Hsiao J."/>
            <person name="Zismann V."/>
            <person name="Iobst S."/>
            <person name="de Vazeille A.R."/>
            <person name="Buell C.R."/>
            <person name="Ying K."/>
            <person name="Li Y."/>
            <person name="Lu T."/>
            <person name="Huang Y."/>
            <person name="Zhao Q."/>
            <person name="Feng Q."/>
            <person name="Zhang L."/>
            <person name="Zhu J."/>
            <person name="Weng Q."/>
            <person name="Mu J."/>
            <person name="Lu Y."/>
            <person name="Fan D."/>
            <person name="Liu Y."/>
            <person name="Guan J."/>
            <person name="Zhang Y."/>
            <person name="Yu S."/>
            <person name="Liu X."/>
            <person name="Zhang Y."/>
            <person name="Hong G."/>
            <person name="Han B."/>
            <person name="Choisne N."/>
            <person name="Demange N."/>
            <person name="Orjeda G."/>
            <person name="Samain S."/>
            <person name="Cattolico L."/>
            <person name="Pelletier E."/>
            <person name="Couloux A."/>
            <person name="Segurens B."/>
            <person name="Wincker P."/>
            <person name="D'Hont A."/>
            <person name="Scarpelli C."/>
            <person name="Weissenbach J."/>
            <person name="Salanoubat M."/>
            <person name="Quetier F."/>
            <person name="Yu Y."/>
            <person name="Kim H.R."/>
            <person name="Rambo T."/>
            <person name="Currie J."/>
            <person name="Collura K."/>
            <person name="Luo M."/>
            <person name="Yang T."/>
            <person name="Ammiraju J.S.S."/>
            <person name="Engler F."/>
            <person name="Soderlund C."/>
            <person name="Wing R.A."/>
            <person name="Palmer L.E."/>
            <person name="de la Bastide M."/>
            <person name="Spiegel L."/>
            <person name="Nascimento L."/>
            <person name="Zutavern T."/>
            <person name="O'Shaughnessy A."/>
            <person name="Dike S."/>
            <person name="Dedhia N."/>
            <person name="Preston R."/>
            <person name="Balija V."/>
            <person name="McCombie W.R."/>
            <person name="Chow T."/>
            <person name="Chen H."/>
            <person name="Chung M."/>
            <person name="Chen C."/>
            <person name="Shaw J."/>
            <person name="Wu H."/>
            <person name="Hsiao K."/>
            <person name="Chao Y."/>
            <person name="Chu M."/>
            <person name="Cheng C."/>
            <person name="Hour A."/>
            <person name="Lee P."/>
            <person name="Lin S."/>
            <person name="Lin Y."/>
            <person name="Liou J."/>
            <person name="Liu S."/>
            <person name="Hsing Y."/>
            <person name="Raghuvanshi S."/>
            <person name="Mohanty A."/>
            <person name="Bharti A.K."/>
            <person name="Gaur A."/>
            <person name="Gupta V."/>
            <person name="Kumar D."/>
            <person name="Ravi V."/>
            <person name="Vij S."/>
            <person name="Kapur A."/>
            <person name="Khurana P."/>
            <person name="Khurana P."/>
            <person name="Khurana J.P."/>
            <person name="Tyagi A.K."/>
            <person name="Gaikwad K."/>
            <person name="Singh A."/>
            <person name="Dalal V."/>
            <person name="Srivastava S."/>
            <person name="Dixit A."/>
            <person name="Pal A.K."/>
            <person name="Ghazi I.A."/>
            <person name="Yadav M."/>
            <person name="Pandit A."/>
            <person name="Bhargava A."/>
            <person name="Sureshbabu K."/>
            <person name="Batra K."/>
            <person name="Sharma T.R."/>
            <person name="Mohapatra T."/>
            <person name="Singh N.K."/>
            <person name="Messing J."/>
            <person name="Nelson A.B."/>
            <person name="Fuks G."/>
            <person name="Kavchok S."/>
            <person name="Keizer G."/>
            <person name="Linton E."/>
            <person name="Llaca V."/>
            <person name="Song R."/>
            <person name="Tanyolac B."/>
            <person name="Young S."/>
            <person name="Ho-Il K."/>
            <person name="Hahn J.H."/>
            <person name="Sangsakoo G."/>
            <person name="Vanavichit A."/>
            <person name="de Mattos Luiz.A.T."/>
            <person name="Zimmer P.D."/>
            <person name="Malone G."/>
            <person name="Dellagostin O."/>
            <person name="de Oliveira A.C."/>
            <person name="Bevan M."/>
            <person name="Bancroft I."/>
            <person name="Minx P."/>
            <person name="Cordum H."/>
            <person name="Wilson R."/>
            <person name="Cheng Z."/>
            <person name="Jin W."/>
            <person name="Jiang J."/>
            <person name="Leong S.A."/>
            <person name="Iwama H."/>
            <person name="Gojobori T."/>
            <person name="Itoh T."/>
            <person name="Niimura Y."/>
            <person name="Fujii Y."/>
            <person name="Habara T."/>
            <person name="Sakai H."/>
            <person name="Sato Y."/>
            <person name="Wilson G."/>
            <person name="Kumar K."/>
            <person name="McCouch S."/>
            <person name="Juretic N."/>
            <person name="Hoen D."/>
            <person name="Wright S."/>
            <person name="Bruskiewich R."/>
            <person name="Bureau T."/>
            <person name="Miyao A."/>
            <person name="Hirochika H."/>
            <person name="Nishikawa T."/>
            <person name="Kadowaki K."/>
            <person name="Sugiura M."/>
            <person name="Burr B."/>
            <person name="Sasaki T."/>
        </authorList>
    </citation>
    <scope>NUCLEOTIDE SEQUENCE [LARGE SCALE GENOMIC DNA]</scope>
    <source>
        <strain evidence="3">cv. Nipponbare</strain>
    </source>
</reference>
<keyword evidence="2" id="KW-0808">Transferase</keyword>
<evidence type="ECO:0000313" key="2">
    <source>
        <dbReference type="EMBL" id="AAX95627.1"/>
    </source>
</evidence>
<sequence>MEAAQQGVSTEVMRPKTRLQSGIRKDKIYTDGTVRYSCFTSSGEPQTLDEALGDKHWKEAMDSEYHAVMKNKTWHLVPPKRGLNVIDCKWVYKIKRKADGSLDRYKARLVAKGFKQRYGIDYEDTFSPIVKAATIRTILSIAVSRGWTLRQLDVQNAFFHGILEEEFYMRQLPGYEQDDIIIASSSNSATDTLLKNLNQEFALKDLGELHYFLGIEVKKENDDWAGCLDDRLSTGGFAVFIGPNLVSWSAPNPMFRARTKHIEVDYHFVRERVARKLLQEFLASTLGVATAMYTRRARLRVVGADISLSRSLLSAGRLEELHREEASHSH</sequence>
<dbReference type="EMBL" id="AC084767">
    <property type="protein sequence ID" value="AAX95627.1"/>
    <property type="molecule type" value="Genomic_DNA"/>
</dbReference>
<dbReference type="Proteomes" id="UP000000763">
    <property type="component" value="Chromosome 3"/>
</dbReference>
<dbReference type="CDD" id="cd09272">
    <property type="entry name" value="RNase_HI_RT_Ty1"/>
    <property type="match status" value="1"/>
</dbReference>
<keyword evidence="2" id="KW-0548">Nucleotidyltransferase</keyword>